<dbReference type="RefSeq" id="WP_341635850.1">
    <property type="nucleotide sequence ID" value="NZ_JBANDX010000020.1"/>
</dbReference>
<keyword evidence="3" id="KW-1185">Reference proteome</keyword>
<sequence length="231" mass="25580">MNKAGVVKNPLSVIAIFAGVAEISGTGILPFISAENQEIYIWFLMTFPFTLVLLFFATLNWNHKTLYAPSDYESDESFQENVNGIRAKRDGLASMETVIEEKINEVFSSVSGDNINGNKEDVAQKIKDSIKSSSFITVDARQLTGNEDIFNLPYVAFPSLNNLTDEISFLLENHVGPFEYGHSWVLKGPDGKVIKNSRMITNTPRGEPCPDNRSLKEVGILPGMTIDVSKP</sequence>
<organism evidence="2 3">
    <name type="scientific">Vibrio echinoideorum</name>
    <dbReference type="NCBI Taxonomy" id="2100116"/>
    <lineage>
        <taxon>Bacteria</taxon>
        <taxon>Pseudomonadati</taxon>
        <taxon>Pseudomonadota</taxon>
        <taxon>Gammaproteobacteria</taxon>
        <taxon>Vibrionales</taxon>
        <taxon>Vibrionaceae</taxon>
        <taxon>Vibrio</taxon>
    </lineage>
</organism>
<evidence type="ECO:0000256" key="1">
    <source>
        <dbReference type="SAM" id="Phobius"/>
    </source>
</evidence>
<accession>A0ABU9FW50</accession>
<evidence type="ECO:0000313" key="2">
    <source>
        <dbReference type="EMBL" id="MEL0610448.1"/>
    </source>
</evidence>
<protein>
    <submittedName>
        <fullName evidence="2">Uncharacterized protein</fullName>
    </submittedName>
</protein>
<reference evidence="2 3" key="1">
    <citation type="submission" date="2024-02" db="EMBL/GenBank/DDBJ databases">
        <title>Bacteria isolated from the canopy kelp, Nereocystis luetkeana.</title>
        <authorList>
            <person name="Pfister C.A."/>
            <person name="Younker I.T."/>
            <person name="Light S.H."/>
        </authorList>
    </citation>
    <scope>NUCLEOTIDE SEQUENCE [LARGE SCALE GENOMIC DNA]</scope>
    <source>
        <strain evidence="2 3">TI.1.15</strain>
    </source>
</reference>
<evidence type="ECO:0000313" key="3">
    <source>
        <dbReference type="Proteomes" id="UP001377160"/>
    </source>
</evidence>
<keyword evidence="1" id="KW-0472">Membrane</keyword>
<gene>
    <name evidence="2" type="ORF">V8Z71_19210</name>
</gene>
<comment type="caution">
    <text evidence="2">The sequence shown here is derived from an EMBL/GenBank/DDBJ whole genome shotgun (WGS) entry which is preliminary data.</text>
</comment>
<dbReference type="EMBL" id="JBANDX010000020">
    <property type="protein sequence ID" value="MEL0610448.1"/>
    <property type="molecule type" value="Genomic_DNA"/>
</dbReference>
<dbReference type="Proteomes" id="UP001377160">
    <property type="component" value="Unassembled WGS sequence"/>
</dbReference>
<keyword evidence="1" id="KW-0812">Transmembrane</keyword>
<keyword evidence="1" id="KW-1133">Transmembrane helix</keyword>
<proteinExistence type="predicted"/>
<feature type="transmembrane region" description="Helical" evidence="1">
    <location>
        <begin position="12"/>
        <end position="33"/>
    </location>
</feature>
<name>A0ABU9FW50_9VIBR</name>
<feature type="transmembrane region" description="Helical" evidence="1">
    <location>
        <begin position="39"/>
        <end position="59"/>
    </location>
</feature>